<keyword evidence="3" id="KW-0067">ATP-binding</keyword>
<evidence type="ECO:0000313" key="7">
    <source>
        <dbReference type="Proteomes" id="UP000826271"/>
    </source>
</evidence>
<evidence type="ECO:0000256" key="5">
    <source>
        <dbReference type="ARBA" id="ARBA00023136"/>
    </source>
</evidence>
<evidence type="ECO:0000256" key="2">
    <source>
        <dbReference type="ARBA" id="ARBA00022741"/>
    </source>
</evidence>
<dbReference type="Gene3D" id="1.20.1560.10">
    <property type="entry name" value="ABC transporter type 1, transmembrane domain"/>
    <property type="match status" value="1"/>
</dbReference>
<keyword evidence="4" id="KW-1133">Transmembrane helix</keyword>
<comment type="caution">
    <text evidence="6">The sequence shown here is derived from an EMBL/GenBank/DDBJ whole genome shotgun (WGS) entry which is preliminary data.</text>
</comment>
<sequence>MPIPGPNPFIRDYASDIMGNHIDSTIQDSERNTLMLRLWWTSSFLLSLARATVDAHCVIANHDHLKAQEYVDILGFLASTFLLGLSIRWKTDISFSISDDITSLTGPLLNGKNEKLSELGFKKPLDQDEIPAIDIKDSADYLSQAFDQCLEHMKERDRTQNPSIYKAIYIISRKKAAINALFAITSAATSYVGPYLINDFVSFLNEKKSRSLQSGYLLALGFLGAKLVETIAQRQWIFGPPARASVTGRLSFSYLQKGLNLVEPFAPEPYKWRDYHIMSVDVQRITDFIWYLNTYGCYQCKSH</sequence>
<evidence type="ECO:0000256" key="4">
    <source>
        <dbReference type="ARBA" id="ARBA00022989"/>
    </source>
</evidence>
<dbReference type="EMBL" id="WHWC01000042">
    <property type="protein sequence ID" value="KAG8363120.1"/>
    <property type="molecule type" value="Genomic_DNA"/>
</dbReference>
<dbReference type="Proteomes" id="UP000826271">
    <property type="component" value="Unassembled WGS sequence"/>
</dbReference>
<dbReference type="GO" id="GO:0005524">
    <property type="term" value="F:ATP binding"/>
    <property type="evidence" value="ECO:0007669"/>
    <property type="project" value="UniProtKB-KW"/>
</dbReference>
<gene>
    <name evidence="6" type="ORF">BUALT_BualtUnG0002300</name>
</gene>
<dbReference type="PANTHER" id="PTHR24223:SF165">
    <property type="entry name" value="ABC TRANSPORTER C FAMILY MEMBER 15-RELATED"/>
    <property type="match status" value="1"/>
</dbReference>
<reference evidence="6" key="1">
    <citation type="submission" date="2019-10" db="EMBL/GenBank/DDBJ databases">
        <authorList>
            <person name="Zhang R."/>
            <person name="Pan Y."/>
            <person name="Wang J."/>
            <person name="Ma R."/>
            <person name="Yu S."/>
        </authorList>
    </citation>
    <scope>NUCLEOTIDE SEQUENCE</scope>
    <source>
        <strain evidence="6">LA-IB0</strain>
        <tissue evidence="6">Leaf</tissue>
    </source>
</reference>
<name>A0AAV6W7Y5_9LAMI</name>
<organism evidence="6 7">
    <name type="scientific">Buddleja alternifolia</name>
    <dbReference type="NCBI Taxonomy" id="168488"/>
    <lineage>
        <taxon>Eukaryota</taxon>
        <taxon>Viridiplantae</taxon>
        <taxon>Streptophyta</taxon>
        <taxon>Embryophyta</taxon>
        <taxon>Tracheophyta</taxon>
        <taxon>Spermatophyta</taxon>
        <taxon>Magnoliopsida</taxon>
        <taxon>eudicotyledons</taxon>
        <taxon>Gunneridae</taxon>
        <taxon>Pentapetalae</taxon>
        <taxon>asterids</taxon>
        <taxon>lamiids</taxon>
        <taxon>Lamiales</taxon>
        <taxon>Scrophulariaceae</taxon>
        <taxon>Buddlejeae</taxon>
        <taxon>Buddleja</taxon>
    </lineage>
</organism>
<keyword evidence="2" id="KW-0547">Nucleotide-binding</keyword>
<keyword evidence="5" id="KW-0472">Membrane</keyword>
<evidence type="ECO:0000256" key="1">
    <source>
        <dbReference type="ARBA" id="ARBA00022692"/>
    </source>
</evidence>
<dbReference type="GO" id="GO:0042626">
    <property type="term" value="F:ATPase-coupled transmembrane transporter activity"/>
    <property type="evidence" value="ECO:0007669"/>
    <property type="project" value="TreeGrafter"/>
</dbReference>
<proteinExistence type="predicted"/>
<dbReference type="PANTHER" id="PTHR24223">
    <property type="entry name" value="ATP-BINDING CASSETTE SUB-FAMILY C"/>
    <property type="match status" value="1"/>
</dbReference>
<accession>A0AAV6W7Y5</accession>
<dbReference type="InterPro" id="IPR050173">
    <property type="entry name" value="ABC_transporter_C-like"/>
</dbReference>
<dbReference type="AlphaFoldDB" id="A0AAV6W7Y5"/>
<dbReference type="GO" id="GO:0016020">
    <property type="term" value="C:membrane"/>
    <property type="evidence" value="ECO:0007669"/>
    <property type="project" value="InterPro"/>
</dbReference>
<evidence type="ECO:0000256" key="3">
    <source>
        <dbReference type="ARBA" id="ARBA00022840"/>
    </source>
</evidence>
<keyword evidence="1" id="KW-0812">Transmembrane</keyword>
<protein>
    <submittedName>
        <fullName evidence="6">Uncharacterized protein</fullName>
    </submittedName>
</protein>
<keyword evidence="7" id="KW-1185">Reference proteome</keyword>
<evidence type="ECO:0000313" key="6">
    <source>
        <dbReference type="EMBL" id="KAG8363120.1"/>
    </source>
</evidence>
<dbReference type="InterPro" id="IPR036640">
    <property type="entry name" value="ABC1_TM_sf"/>
</dbReference>